<gene>
    <name evidence="7" type="primary">rplV</name>
    <name evidence="11" type="ORF">A2V72_00285</name>
</gene>
<keyword evidence="3 7" id="KW-0694">RNA-binding</keyword>
<proteinExistence type="inferred from homology"/>
<evidence type="ECO:0000256" key="2">
    <source>
        <dbReference type="ARBA" id="ARBA00022730"/>
    </source>
</evidence>
<dbReference type="Pfam" id="PF00237">
    <property type="entry name" value="Ribosomal_L22"/>
    <property type="match status" value="1"/>
</dbReference>
<dbReference type="Proteomes" id="UP000178893">
    <property type="component" value="Unassembled WGS sequence"/>
</dbReference>
<evidence type="ECO:0000256" key="4">
    <source>
        <dbReference type="ARBA" id="ARBA00022980"/>
    </source>
</evidence>
<dbReference type="InterPro" id="IPR036394">
    <property type="entry name" value="Ribosomal_uL22_sf"/>
</dbReference>
<dbReference type="GO" id="GO:0019843">
    <property type="term" value="F:rRNA binding"/>
    <property type="evidence" value="ECO:0007669"/>
    <property type="project" value="UniProtKB-UniRule"/>
</dbReference>
<dbReference type="AlphaFoldDB" id="A0A1G2DXN5"/>
<evidence type="ECO:0000313" key="11">
    <source>
        <dbReference type="EMBL" id="OGZ18162.1"/>
    </source>
</evidence>
<dbReference type="HAMAP" id="MF_01331_B">
    <property type="entry name" value="Ribosomal_uL22_B"/>
    <property type="match status" value="1"/>
</dbReference>
<comment type="subunit">
    <text evidence="7 9">Part of the 50S ribosomal subunit.</text>
</comment>
<dbReference type="CDD" id="cd00336">
    <property type="entry name" value="Ribosomal_L22"/>
    <property type="match status" value="1"/>
</dbReference>
<keyword evidence="5 7" id="KW-0687">Ribonucleoprotein</keyword>
<protein>
    <recommendedName>
        <fullName evidence="6 7">Large ribosomal subunit protein uL22</fullName>
    </recommendedName>
</protein>
<evidence type="ECO:0000256" key="8">
    <source>
        <dbReference type="RuleBase" id="RU004005"/>
    </source>
</evidence>
<organism evidence="11 12">
    <name type="scientific">Candidatus Nealsonbacteria bacterium RBG_13_37_56</name>
    <dbReference type="NCBI Taxonomy" id="1801661"/>
    <lineage>
        <taxon>Bacteria</taxon>
        <taxon>Candidatus Nealsoniibacteriota</taxon>
    </lineage>
</organism>
<evidence type="ECO:0000256" key="3">
    <source>
        <dbReference type="ARBA" id="ARBA00022884"/>
    </source>
</evidence>
<accession>A0A1G2DXN5</accession>
<reference evidence="11 12" key="1">
    <citation type="journal article" date="2016" name="Nat. Commun.">
        <title>Thousands of microbial genomes shed light on interconnected biogeochemical processes in an aquifer system.</title>
        <authorList>
            <person name="Anantharaman K."/>
            <person name="Brown C.T."/>
            <person name="Hug L.A."/>
            <person name="Sharon I."/>
            <person name="Castelle C.J."/>
            <person name="Probst A.J."/>
            <person name="Thomas B.C."/>
            <person name="Singh A."/>
            <person name="Wilkins M.J."/>
            <person name="Karaoz U."/>
            <person name="Brodie E.L."/>
            <person name="Williams K.H."/>
            <person name="Hubbard S.S."/>
            <person name="Banfield J.F."/>
        </authorList>
    </citation>
    <scope>NUCLEOTIDE SEQUENCE [LARGE SCALE GENOMIC DNA]</scope>
</reference>
<dbReference type="GO" id="GO:0022625">
    <property type="term" value="C:cytosolic large ribosomal subunit"/>
    <property type="evidence" value="ECO:0007669"/>
    <property type="project" value="TreeGrafter"/>
</dbReference>
<keyword evidence="2 7" id="KW-0699">rRNA-binding</keyword>
<evidence type="ECO:0000256" key="10">
    <source>
        <dbReference type="RuleBase" id="RU004008"/>
    </source>
</evidence>
<sequence length="164" mass="19016">MKVISKLRHLRISPRKVRLVADLIRRKKTEEAQAILNFAIKKGSRPLLKLLKTAMADAKNNFQLDANNLYISKITVDGGAILKRWRPRSRGMANPIKKRTSHITLILEEIEPGKKLKEVKGIKEVKKDVIEKKDQPKFEHKPELETIKPKEVRGLKRVFRRKSI</sequence>
<dbReference type="GO" id="GO:0003735">
    <property type="term" value="F:structural constituent of ribosome"/>
    <property type="evidence" value="ECO:0007669"/>
    <property type="project" value="InterPro"/>
</dbReference>
<comment type="function">
    <text evidence="7">The globular domain of the protein is located near the polypeptide exit tunnel on the outside of the subunit, while an extended beta-hairpin is found that lines the wall of the exit tunnel in the center of the 70S ribosome.</text>
</comment>
<name>A0A1G2DXN5_9BACT</name>
<evidence type="ECO:0000256" key="7">
    <source>
        <dbReference type="HAMAP-Rule" id="MF_01331"/>
    </source>
</evidence>
<comment type="caution">
    <text evidence="11">The sequence shown here is derived from an EMBL/GenBank/DDBJ whole genome shotgun (WGS) entry which is preliminary data.</text>
</comment>
<evidence type="ECO:0000256" key="5">
    <source>
        <dbReference type="ARBA" id="ARBA00023274"/>
    </source>
</evidence>
<dbReference type="EMBL" id="MHLW01000013">
    <property type="protein sequence ID" value="OGZ18162.1"/>
    <property type="molecule type" value="Genomic_DNA"/>
</dbReference>
<evidence type="ECO:0000313" key="12">
    <source>
        <dbReference type="Proteomes" id="UP000178893"/>
    </source>
</evidence>
<dbReference type="InterPro" id="IPR001063">
    <property type="entry name" value="Ribosomal_uL22"/>
</dbReference>
<evidence type="ECO:0000256" key="1">
    <source>
        <dbReference type="ARBA" id="ARBA00009451"/>
    </source>
</evidence>
<dbReference type="InterPro" id="IPR005727">
    <property type="entry name" value="Ribosomal_uL22_bac/chlpt-type"/>
</dbReference>
<evidence type="ECO:0000256" key="6">
    <source>
        <dbReference type="ARBA" id="ARBA00035207"/>
    </source>
</evidence>
<dbReference type="SUPFAM" id="SSF54843">
    <property type="entry name" value="Ribosomal protein L22"/>
    <property type="match status" value="1"/>
</dbReference>
<dbReference type="Gene3D" id="3.90.470.10">
    <property type="entry name" value="Ribosomal protein L22/L17"/>
    <property type="match status" value="1"/>
</dbReference>
<dbReference type="PANTHER" id="PTHR13501">
    <property type="entry name" value="CHLOROPLAST 50S RIBOSOMAL PROTEIN L22-RELATED"/>
    <property type="match status" value="1"/>
</dbReference>
<dbReference type="NCBIfam" id="TIGR01044">
    <property type="entry name" value="rplV_bact"/>
    <property type="match status" value="1"/>
</dbReference>
<dbReference type="GO" id="GO:0006412">
    <property type="term" value="P:translation"/>
    <property type="evidence" value="ECO:0007669"/>
    <property type="project" value="UniProtKB-UniRule"/>
</dbReference>
<dbReference type="PANTHER" id="PTHR13501:SF8">
    <property type="entry name" value="LARGE RIBOSOMAL SUBUNIT PROTEIN UL22M"/>
    <property type="match status" value="1"/>
</dbReference>
<dbReference type="InterPro" id="IPR047867">
    <property type="entry name" value="Ribosomal_uL22_bac/org-type"/>
</dbReference>
<evidence type="ECO:0000256" key="9">
    <source>
        <dbReference type="RuleBase" id="RU004006"/>
    </source>
</evidence>
<comment type="function">
    <text evidence="7 10">This protein binds specifically to 23S rRNA; its binding is stimulated by other ribosomal proteins, e.g., L4, L17, and L20. It is important during the early stages of 50S assembly. It makes multiple contacts with different domains of the 23S rRNA in the assembled 50S subunit and ribosome.</text>
</comment>
<keyword evidence="4 7" id="KW-0689">Ribosomal protein</keyword>
<comment type="similarity">
    <text evidence="1 7 8">Belongs to the universal ribosomal protein uL22 family.</text>
</comment>